<dbReference type="NCBIfam" id="TIGR01726">
    <property type="entry name" value="HEQRo_perm_3TM"/>
    <property type="match status" value="1"/>
</dbReference>
<dbReference type="InterPro" id="IPR000515">
    <property type="entry name" value="MetI-like"/>
</dbReference>
<feature type="transmembrane region" description="Helical" evidence="7">
    <location>
        <begin position="194"/>
        <end position="216"/>
    </location>
</feature>
<feature type="transmembrane region" description="Helical" evidence="7">
    <location>
        <begin position="102"/>
        <end position="125"/>
    </location>
</feature>
<feature type="transmembrane region" description="Helical" evidence="7">
    <location>
        <begin position="137"/>
        <end position="157"/>
    </location>
</feature>
<keyword evidence="3" id="KW-1003">Cell membrane</keyword>
<name>A0A7Z0IV81_9ACTN</name>
<comment type="similarity">
    <text evidence="7">Belongs to the binding-protein-dependent transport system permease family.</text>
</comment>
<organism evidence="10 11">
    <name type="scientific">Nocardioides panzhihuensis</name>
    <dbReference type="NCBI Taxonomy" id="860243"/>
    <lineage>
        <taxon>Bacteria</taxon>
        <taxon>Bacillati</taxon>
        <taxon>Actinomycetota</taxon>
        <taxon>Actinomycetes</taxon>
        <taxon>Propionibacteriales</taxon>
        <taxon>Nocardioidaceae</taxon>
        <taxon>Nocardioides</taxon>
    </lineage>
</organism>
<dbReference type="Pfam" id="PF00528">
    <property type="entry name" value="BPD_transp_1"/>
    <property type="match status" value="1"/>
</dbReference>
<evidence type="ECO:0000259" key="9">
    <source>
        <dbReference type="PROSITE" id="PS50928"/>
    </source>
</evidence>
<dbReference type="GO" id="GO:0022857">
    <property type="term" value="F:transmembrane transporter activity"/>
    <property type="evidence" value="ECO:0007669"/>
    <property type="project" value="InterPro"/>
</dbReference>
<comment type="caution">
    <text evidence="10">The sequence shown here is derived from an EMBL/GenBank/DDBJ whole genome shotgun (WGS) entry which is preliminary data.</text>
</comment>
<evidence type="ECO:0000256" key="8">
    <source>
        <dbReference type="SAM" id="MobiDB-lite"/>
    </source>
</evidence>
<feature type="domain" description="ABC transmembrane type-1" evidence="9">
    <location>
        <begin position="68"/>
        <end position="253"/>
    </location>
</feature>
<keyword evidence="6 7" id="KW-0472">Membrane</keyword>
<dbReference type="CDD" id="cd06261">
    <property type="entry name" value="TM_PBP2"/>
    <property type="match status" value="1"/>
</dbReference>
<dbReference type="InterPro" id="IPR043429">
    <property type="entry name" value="ArtM/GltK/GlnP/TcyL/YhdX-like"/>
</dbReference>
<dbReference type="Proteomes" id="UP000564496">
    <property type="component" value="Unassembled WGS sequence"/>
</dbReference>
<evidence type="ECO:0000256" key="2">
    <source>
        <dbReference type="ARBA" id="ARBA00022448"/>
    </source>
</evidence>
<keyword evidence="4 7" id="KW-0812">Transmembrane</keyword>
<evidence type="ECO:0000256" key="7">
    <source>
        <dbReference type="RuleBase" id="RU363032"/>
    </source>
</evidence>
<feature type="region of interest" description="Disordered" evidence="8">
    <location>
        <begin position="271"/>
        <end position="295"/>
    </location>
</feature>
<evidence type="ECO:0000313" key="11">
    <source>
        <dbReference type="Proteomes" id="UP000564496"/>
    </source>
</evidence>
<evidence type="ECO:0000256" key="6">
    <source>
        <dbReference type="ARBA" id="ARBA00023136"/>
    </source>
</evidence>
<comment type="subcellular location">
    <subcellularLocation>
        <location evidence="1 7">Cell membrane</location>
        <topology evidence="1 7">Multi-pass membrane protein</topology>
    </subcellularLocation>
</comment>
<evidence type="ECO:0000256" key="3">
    <source>
        <dbReference type="ARBA" id="ARBA00022475"/>
    </source>
</evidence>
<keyword evidence="11" id="KW-1185">Reference proteome</keyword>
<protein>
    <submittedName>
        <fullName evidence="10">Glutamate transport system permease protein</fullName>
    </submittedName>
</protein>
<dbReference type="GO" id="GO:0043190">
    <property type="term" value="C:ATP-binding cassette (ABC) transporter complex"/>
    <property type="evidence" value="ECO:0007669"/>
    <property type="project" value="InterPro"/>
</dbReference>
<dbReference type="PANTHER" id="PTHR30614:SF21">
    <property type="entry name" value="AMINO ACID ABC TRANSPORTER PERMEASE"/>
    <property type="match status" value="1"/>
</dbReference>
<evidence type="ECO:0000256" key="5">
    <source>
        <dbReference type="ARBA" id="ARBA00022989"/>
    </source>
</evidence>
<keyword evidence="2 7" id="KW-0813">Transport</keyword>
<evidence type="ECO:0000256" key="1">
    <source>
        <dbReference type="ARBA" id="ARBA00004651"/>
    </source>
</evidence>
<dbReference type="GO" id="GO:0006865">
    <property type="term" value="P:amino acid transport"/>
    <property type="evidence" value="ECO:0007669"/>
    <property type="project" value="TreeGrafter"/>
</dbReference>
<feature type="transmembrane region" description="Helical" evidence="7">
    <location>
        <begin position="16"/>
        <end position="37"/>
    </location>
</feature>
<dbReference type="AlphaFoldDB" id="A0A7Z0IV81"/>
<dbReference type="RefSeq" id="WP_179661119.1">
    <property type="nucleotide sequence ID" value="NZ_JACBZR010000001.1"/>
</dbReference>
<gene>
    <name evidence="10" type="ORF">BJ988_005652</name>
</gene>
<evidence type="ECO:0000256" key="4">
    <source>
        <dbReference type="ARBA" id="ARBA00022692"/>
    </source>
</evidence>
<feature type="transmembrane region" description="Helical" evidence="7">
    <location>
        <begin position="63"/>
        <end position="90"/>
    </location>
</feature>
<evidence type="ECO:0000313" key="10">
    <source>
        <dbReference type="EMBL" id="NYI81004.1"/>
    </source>
</evidence>
<feature type="transmembrane region" description="Helical" evidence="7">
    <location>
        <begin position="236"/>
        <end position="260"/>
    </location>
</feature>
<dbReference type="Gene3D" id="1.10.3720.10">
    <property type="entry name" value="MetI-like"/>
    <property type="match status" value="1"/>
</dbReference>
<keyword evidence="5 7" id="KW-1133">Transmembrane helix</keyword>
<dbReference type="SUPFAM" id="SSF161098">
    <property type="entry name" value="MetI-like"/>
    <property type="match status" value="1"/>
</dbReference>
<sequence>MSASVLYDAPGPRAKALNWVYSAVALAVVVWVAWIVYSKFDETGQWDAEKWKPFLEAPVWENFLIPGILGTLSAFAVGSVLALAFGFVFAVGRMSTHKIVSIPSAVVVEFFRSIPMLLLMMFIYFSQSGMFGLQSDVFWAVVIGLTLYNGSVLAEIIRAGVHALPKGQSEAGFAIGLSQGQVMRSILLPQAVRSMLPAIIAQLVVLLKDTALGYILAYDELLNQINKIDGNFNNLIPAAIVVALLYIVMNTILGLVANFVEARTRRVAHTAGPVGTTQDPAVQTATAAGMPGGTA</sequence>
<proteinExistence type="inferred from homology"/>
<dbReference type="PROSITE" id="PS50928">
    <property type="entry name" value="ABC_TM1"/>
    <property type="match status" value="1"/>
</dbReference>
<dbReference type="EMBL" id="JACBZR010000001">
    <property type="protein sequence ID" value="NYI81004.1"/>
    <property type="molecule type" value="Genomic_DNA"/>
</dbReference>
<dbReference type="PANTHER" id="PTHR30614">
    <property type="entry name" value="MEMBRANE COMPONENT OF AMINO ACID ABC TRANSPORTER"/>
    <property type="match status" value="1"/>
</dbReference>
<dbReference type="InterPro" id="IPR010065">
    <property type="entry name" value="AA_ABC_transptr_permease_3TM"/>
</dbReference>
<reference evidence="10 11" key="1">
    <citation type="submission" date="2020-07" db="EMBL/GenBank/DDBJ databases">
        <title>Sequencing the genomes of 1000 actinobacteria strains.</title>
        <authorList>
            <person name="Klenk H.-P."/>
        </authorList>
    </citation>
    <scope>NUCLEOTIDE SEQUENCE [LARGE SCALE GENOMIC DNA]</scope>
    <source>
        <strain evidence="10 11">DSM 26487</strain>
    </source>
</reference>
<accession>A0A7Z0IV81</accession>
<dbReference type="InterPro" id="IPR035906">
    <property type="entry name" value="MetI-like_sf"/>
</dbReference>